<protein>
    <submittedName>
        <fullName evidence="2">Membrane protein</fullName>
    </submittedName>
</protein>
<keyword evidence="1" id="KW-0472">Membrane</keyword>
<dbReference type="AlphaFoldDB" id="A0A916SM27"/>
<feature type="transmembrane region" description="Helical" evidence="1">
    <location>
        <begin position="12"/>
        <end position="32"/>
    </location>
</feature>
<keyword evidence="1" id="KW-1133">Transmembrane helix</keyword>
<reference evidence="2" key="2">
    <citation type="submission" date="2020-09" db="EMBL/GenBank/DDBJ databases">
        <authorList>
            <person name="Sun Q."/>
            <person name="Zhou Y."/>
        </authorList>
    </citation>
    <scope>NUCLEOTIDE SEQUENCE</scope>
    <source>
        <strain evidence="2">CGMCC 1.15322</strain>
    </source>
</reference>
<dbReference type="Proteomes" id="UP000620596">
    <property type="component" value="Unassembled WGS sequence"/>
</dbReference>
<name>A0A916SM27_9BURK</name>
<feature type="transmembrane region" description="Helical" evidence="1">
    <location>
        <begin position="85"/>
        <end position="103"/>
    </location>
</feature>
<feature type="transmembrane region" description="Helical" evidence="1">
    <location>
        <begin position="52"/>
        <end position="73"/>
    </location>
</feature>
<evidence type="ECO:0000313" key="3">
    <source>
        <dbReference type="Proteomes" id="UP000620596"/>
    </source>
</evidence>
<accession>A0A916SM27</accession>
<keyword evidence="3" id="KW-1185">Reference proteome</keyword>
<sequence>MFESLRSHVWAYPALEVVHIIGIALLLGNLVLLELRVFGLGADLPVKALSRLSLGIALAGFSVVAASGLLMFASQPAELLANRAFTLKMLLLLAAGCNAAWFHGRGSLDKLDGLARAQMAVSTLIWLAVVACGRWIAYV</sequence>
<evidence type="ECO:0000313" key="2">
    <source>
        <dbReference type="EMBL" id="GGB04210.1"/>
    </source>
</evidence>
<feature type="transmembrane region" description="Helical" evidence="1">
    <location>
        <begin position="115"/>
        <end position="137"/>
    </location>
</feature>
<comment type="caution">
    <text evidence="2">The sequence shown here is derived from an EMBL/GenBank/DDBJ whole genome shotgun (WGS) entry which is preliminary data.</text>
</comment>
<dbReference type="EMBL" id="BMIG01000009">
    <property type="protein sequence ID" value="GGB04210.1"/>
    <property type="molecule type" value="Genomic_DNA"/>
</dbReference>
<organism evidence="2 3">
    <name type="scientific">Polaromonas eurypsychrophila</name>
    <dbReference type="NCBI Taxonomy" id="1614635"/>
    <lineage>
        <taxon>Bacteria</taxon>
        <taxon>Pseudomonadati</taxon>
        <taxon>Pseudomonadota</taxon>
        <taxon>Betaproteobacteria</taxon>
        <taxon>Burkholderiales</taxon>
        <taxon>Comamonadaceae</taxon>
        <taxon>Polaromonas</taxon>
    </lineage>
</organism>
<proteinExistence type="predicted"/>
<keyword evidence="1" id="KW-0812">Transmembrane</keyword>
<dbReference type="RefSeq" id="WP_188708983.1">
    <property type="nucleotide sequence ID" value="NZ_BMIG01000009.1"/>
</dbReference>
<evidence type="ECO:0000256" key="1">
    <source>
        <dbReference type="SAM" id="Phobius"/>
    </source>
</evidence>
<gene>
    <name evidence="2" type="ORF">GCM10011496_26470</name>
</gene>
<reference evidence="2" key="1">
    <citation type="journal article" date="2014" name="Int. J. Syst. Evol. Microbiol.">
        <title>Complete genome sequence of Corynebacterium casei LMG S-19264T (=DSM 44701T), isolated from a smear-ripened cheese.</title>
        <authorList>
            <consortium name="US DOE Joint Genome Institute (JGI-PGF)"/>
            <person name="Walter F."/>
            <person name="Albersmeier A."/>
            <person name="Kalinowski J."/>
            <person name="Ruckert C."/>
        </authorList>
    </citation>
    <scope>NUCLEOTIDE SEQUENCE</scope>
    <source>
        <strain evidence="2">CGMCC 1.15322</strain>
    </source>
</reference>